<dbReference type="InterPro" id="IPR011008">
    <property type="entry name" value="Dimeric_a/b-barrel"/>
</dbReference>
<reference evidence="1" key="1">
    <citation type="journal article" date="2023" name="Mol. Phylogenet. Evol.">
        <title>Genome-scale phylogeny and comparative genomics of the fungal order Sordariales.</title>
        <authorList>
            <person name="Hensen N."/>
            <person name="Bonometti L."/>
            <person name="Westerberg I."/>
            <person name="Brannstrom I.O."/>
            <person name="Guillou S."/>
            <person name="Cros-Aarteil S."/>
            <person name="Calhoun S."/>
            <person name="Haridas S."/>
            <person name="Kuo A."/>
            <person name="Mondo S."/>
            <person name="Pangilinan J."/>
            <person name="Riley R."/>
            <person name="LaButti K."/>
            <person name="Andreopoulos B."/>
            <person name="Lipzen A."/>
            <person name="Chen C."/>
            <person name="Yan M."/>
            <person name="Daum C."/>
            <person name="Ng V."/>
            <person name="Clum A."/>
            <person name="Steindorff A."/>
            <person name="Ohm R.A."/>
            <person name="Martin F."/>
            <person name="Silar P."/>
            <person name="Natvig D.O."/>
            <person name="Lalanne C."/>
            <person name="Gautier V."/>
            <person name="Ament-Velasquez S.L."/>
            <person name="Kruys A."/>
            <person name="Hutchinson M.I."/>
            <person name="Powell A.J."/>
            <person name="Barry K."/>
            <person name="Miller A.N."/>
            <person name="Grigoriev I.V."/>
            <person name="Debuchy R."/>
            <person name="Gladieux P."/>
            <person name="Hiltunen Thoren M."/>
            <person name="Johannesson H."/>
        </authorList>
    </citation>
    <scope>NUCLEOTIDE SEQUENCE</scope>
    <source>
        <strain evidence="1">CBS 958.72</strain>
    </source>
</reference>
<proteinExistence type="predicted"/>
<comment type="caution">
    <text evidence="1">The sequence shown here is derived from an EMBL/GenBank/DDBJ whole genome shotgun (WGS) entry which is preliminary data.</text>
</comment>
<organism evidence="1 2">
    <name type="scientific">Lasiosphaeria ovina</name>
    <dbReference type="NCBI Taxonomy" id="92902"/>
    <lineage>
        <taxon>Eukaryota</taxon>
        <taxon>Fungi</taxon>
        <taxon>Dikarya</taxon>
        <taxon>Ascomycota</taxon>
        <taxon>Pezizomycotina</taxon>
        <taxon>Sordariomycetes</taxon>
        <taxon>Sordariomycetidae</taxon>
        <taxon>Sordariales</taxon>
        <taxon>Lasiosphaeriaceae</taxon>
        <taxon>Lasiosphaeria</taxon>
    </lineage>
</organism>
<keyword evidence="2" id="KW-1185">Reference proteome</keyword>
<dbReference type="PANTHER" id="PTHR36986">
    <property type="entry name" value="UPF0643 PROTEIN PB2B2.08"/>
    <property type="match status" value="1"/>
</dbReference>
<dbReference type="Proteomes" id="UP001287356">
    <property type="component" value="Unassembled WGS sequence"/>
</dbReference>
<dbReference type="SUPFAM" id="SSF54909">
    <property type="entry name" value="Dimeric alpha+beta barrel"/>
    <property type="match status" value="1"/>
</dbReference>
<name>A0AAE0MYP3_9PEZI</name>
<reference evidence="1" key="2">
    <citation type="submission" date="2023-06" db="EMBL/GenBank/DDBJ databases">
        <authorList>
            <consortium name="Lawrence Berkeley National Laboratory"/>
            <person name="Haridas S."/>
            <person name="Hensen N."/>
            <person name="Bonometti L."/>
            <person name="Westerberg I."/>
            <person name="Brannstrom I.O."/>
            <person name="Guillou S."/>
            <person name="Cros-Aarteil S."/>
            <person name="Calhoun S."/>
            <person name="Kuo A."/>
            <person name="Mondo S."/>
            <person name="Pangilinan J."/>
            <person name="Riley R."/>
            <person name="Labutti K."/>
            <person name="Andreopoulos B."/>
            <person name="Lipzen A."/>
            <person name="Chen C."/>
            <person name="Yanf M."/>
            <person name="Daum C."/>
            <person name="Ng V."/>
            <person name="Clum A."/>
            <person name="Steindorff A."/>
            <person name="Ohm R."/>
            <person name="Martin F."/>
            <person name="Silar P."/>
            <person name="Natvig D."/>
            <person name="Lalanne C."/>
            <person name="Gautier V."/>
            <person name="Ament-Velasquez S.L."/>
            <person name="Kruys A."/>
            <person name="Hutchinson M.I."/>
            <person name="Powell A.J."/>
            <person name="Barry K."/>
            <person name="Miller A.N."/>
            <person name="Grigoriev I.V."/>
            <person name="Debuchy R."/>
            <person name="Gladieux P."/>
            <person name="Thoren M.H."/>
            <person name="Johannesson H."/>
        </authorList>
    </citation>
    <scope>NUCLEOTIDE SEQUENCE</scope>
    <source>
        <strain evidence="1">CBS 958.72</strain>
    </source>
</reference>
<accession>A0AAE0MYP3</accession>
<protein>
    <submittedName>
        <fullName evidence="1">Uncharacterized protein</fullName>
    </submittedName>
</protein>
<evidence type="ECO:0000313" key="1">
    <source>
        <dbReference type="EMBL" id="KAK3361208.1"/>
    </source>
</evidence>
<dbReference type="PANTHER" id="PTHR36986:SF1">
    <property type="entry name" value="UPF0643 PROTEIN PB2B2.08"/>
    <property type="match status" value="1"/>
</dbReference>
<gene>
    <name evidence="1" type="ORF">B0T24DRAFT_539648</name>
</gene>
<sequence length="232" mass="26023">MAAFQDSLCVAPIRTINPANGKTAAVVVSDSEVATTTPAWDIDRYLVVSPYTDANHLLDLGSLDRENQLLALALVKLQCVREDYATAPYLETFNWAEVMTNLRDLAREMNYVWKETSFYIVAFRSQIPPTTVYAELGTLDKAAHIEATASGGFLKYWFGTPDAEGRNLATCIWRSQEDARKGGVGPAHRKAAGAARSLYSHWKIDRHRLTVHERFESWEMTDWTADTGQQHP</sequence>
<evidence type="ECO:0000313" key="2">
    <source>
        <dbReference type="Proteomes" id="UP001287356"/>
    </source>
</evidence>
<dbReference type="AlphaFoldDB" id="A0AAE0MYP3"/>
<dbReference type="EMBL" id="JAULSN010000012">
    <property type="protein sequence ID" value="KAK3361208.1"/>
    <property type="molecule type" value="Genomic_DNA"/>
</dbReference>